<evidence type="ECO:0000313" key="2">
    <source>
        <dbReference type="EMBL" id="ESO85621.1"/>
    </source>
</evidence>
<keyword evidence="3" id="KW-1185">Reference proteome</keyword>
<dbReference type="AlphaFoldDB" id="V3ZXD2"/>
<protein>
    <recommendedName>
        <fullName evidence="4">Apple domain-containing protein</fullName>
    </recommendedName>
</protein>
<evidence type="ECO:0000256" key="1">
    <source>
        <dbReference type="SAM" id="SignalP"/>
    </source>
</evidence>
<dbReference type="EMBL" id="KB203274">
    <property type="protein sequence ID" value="ESO85621.1"/>
    <property type="molecule type" value="Genomic_DNA"/>
</dbReference>
<proteinExistence type="predicted"/>
<dbReference type="RefSeq" id="XP_009063862.1">
    <property type="nucleotide sequence ID" value="XM_009065614.1"/>
</dbReference>
<evidence type="ECO:0000313" key="3">
    <source>
        <dbReference type="Proteomes" id="UP000030746"/>
    </source>
</evidence>
<sequence>MNNLLCSVLLIFVTAIILIDAQCNYIYTNDKYLDPEAFGSSTLEEDQSGCDQRCTTNTQCTGAFFAPEPVNICYLYEAPLISLYLDLDLTQCEDSCNQMDECITWSLGGRFQRCLLFNVDLDNLPSNVGQRDADGETIAEKQCLK</sequence>
<dbReference type="Proteomes" id="UP000030746">
    <property type="component" value="Unassembled WGS sequence"/>
</dbReference>
<accession>V3ZXD2</accession>
<dbReference type="GeneID" id="20248011"/>
<feature type="chain" id="PRO_5004716372" description="Apple domain-containing protein" evidence="1">
    <location>
        <begin position="22"/>
        <end position="145"/>
    </location>
</feature>
<reference evidence="2 3" key="1">
    <citation type="journal article" date="2013" name="Nature">
        <title>Insights into bilaterian evolution from three spiralian genomes.</title>
        <authorList>
            <person name="Simakov O."/>
            <person name="Marletaz F."/>
            <person name="Cho S.J."/>
            <person name="Edsinger-Gonzales E."/>
            <person name="Havlak P."/>
            <person name="Hellsten U."/>
            <person name="Kuo D.H."/>
            <person name="Larsson T."/>
            <person name="Lv J."/>
            <person name="Arendt D."/>
            <person name="Savage R."/>
            <person name="Osoegawa K."/>
            <person name="de Jong P."/>
            <person name="Grimwood J."/>
            <person name="Chapman J.A."/>
            <person name="Shapiro H."/>
            <person name="Aerts A."/>
            <person name="Otillar R.P."/>
            <person name="Terry A.Y."/>
            <person name="Boore J.L."/>
            <person name="Grigoriev I.V."/>
            <person name="Lindberg D.R."/>
            <person name="Seaver E.C."/>
            <person name="Weisblat D.A."/>
            <person name="Putnam N.H."/>
            <person name="Rokhsar D.S."/>
        </authorList>
    </citation>
    <scope>NUCLEOTIDE SEQUENCE [LARGE SCALE GENOMIC DNA]</scope>
</reference>
<organism evidence="2 3">
    <name type="scientific">Lottia gigantea</name>
    <name type="common">Giant owl limpet</name>
    <dbReference type="NCBI Taxonomy" id="225164"/>
    <lineage>
        <taxon>Eukaryota</taxon>
        <taxon>Metazoa</taxon>
        <taxon>Spiralia</taxon>
        <taxon>Lophotrochozoa</taxon>
        <taxon>Mollusca</taxon>
        <taxon>Gastropoda</taxon>
        <taxon>Patellogastropoda</taxon>
        <taxon>Lottioidea</taxon>
        <taxon>Lottiidae</taxon>
        <taxon>Lottia</taxon>
    </lineage>
</organism>
<keyword evidence="1" id="KW-0732">Signal</keyword>
<gene>
    <name evidence="2" type="ORF">LOTGIDRAFT_229462</name>
</gene>
<dbReference type="HOGENOM" id="CLU_113469_2_1_1"/>
<evidence type="ECO:0008006" key="4">
    <source>
        <dbReference type="Google" id="ProtNLM"/>
    </source>
</evidence>
<dbReference type="CTD" id="20248011"/>
<name>V3ZXD2_LOTGI</name>
<feature type="signal peptide" evidence="1">
    <location>
        <begin position="1"/>
        <end position="21"/>
    </location>
</feature>
<dbReference type="KEGG" id="lgi:LOTGIDRAFT_229462"/>